<accession>E8M6X8</accession>
<evidence type="ECO:0000256" key="1">
    <source>
        <dbReference type="SAM" id="SignalP"/>
    </source>
</evidence>
<evidence type="ECO:0000313" key="3">
    <source>
        <dbReference type="EMBL" id="EGA70177.1"/>
    </source>
</evidence>
<dbReference type="EMBL" id="AEVT01000061">
    <property type="protein sequence ID" value="EGA70177.1"/>
    <property type="molecule type" value="Genomic_DNA"/>
</dbReference>
<dbReference type="GeneID" id="95569346"/>
<sequence>MKAQYLLAGLILVANSAWSQTCVSNQPLFQEAEQLVDLEDGTILDVKTNLLWSKCTLGQSYLPDSNSCTNDGATSYLTWQDALKATEDPALTTIGTVTGFRLPNIKELTSIVNYQCVFPAIDVTYFPATENEPYWTNTPDAPRNGAQINTGLNGLVINFATGEEFIDQDRDRILIRLVKDYQ</sequence>
<evidence type="ECO:0000259" key="2">
    <source>
        <dbReference type="Pfam" id="PF07603"/>
    </source>
</evidence>
<dbReference type="Proteomes" id="UP000006228">
    <property type="component" value="Unassembled WGS sequence"/>
</dbReference>
<evidence type="ECO:0000313" key="4">
    <source>
        <dbReference type="Proteomes" id="UP000006228"/>
    </source>
</evidence>
<dbReference type="AlphaFoldDB" id="E8M6X8"/>
<proteinExistence type="predicted"/>
<organism evidence="3 4">
    <name type="scientific">Vibrio sinaloensis DSM 21326</name>
    <dbReference type="NCBI Taxonomy" id="945550"/>
    <lineage>
        <taxon>Bacteria</taxon>
        <taxon>Pseudomonadati</taxon>
        <taxon>Pseudomonadota</taxon>
        <taxon>Gammaproteobacteria</taxon>
        <taxon>Vibrionales</taxon>
        <taxon>Vibrionaceae</taxon>
        <taxon>Vibrio</taxon>
        <taxon>Vibrio oreintalis group</taxon>
    </lineage>
</organism>
<dbReference type="Pfam" id="PF07603">
    <property type="entry name" value="Lcl_C"/>
    <property type="match status" value="1"/>
</dbReference>
<dbReference type="PANTHER" id="PTHR35812:SF1">
    <property type="entry name" value="LIPOPROTEIN"/>
    <property type="match status" value="1"/>
</dbReference>
<gene>
    <name evidence="3" type="ORF">VISI1226_04145</name>
</gene>
<dbReference type="PANTHER" id="PTHR35812">
    <property type="entry name" value="LIPOPROTEIN"/>
    <property type="match status" value="1"/>
</dbReference>
<feature type="chain" id="PRO_5003227373" evidence="1">
    <location>
        <begin position="20"/>
        <end position="182"/>
    </location>
</feature>
<dbReference type="OrthoDB" id="9793251at2"/>
<dbReference type="RefSeq" id="WP_008076925.1">
    <property type="nucleotide sequence ID" value="NZ_AEVT01000061.1"/>
</dbReference>
<protein>
    <submittedName>
        <fullName evidence="3">Putative Fimh-like protein</fullName>
    </submittedName>
</protein>
<keyword evidence="1" id="KW-0732">Signal</keyword>
<feature type="signal peptide" evidence="1">
    <location>
        <begin position="1"/>
        <end position="19"/>
    </location>
</feature>
<dbReference type="InterPro" id="IPR011460">
    <property type="entry name" value="Lcl_C"/>
</dbReference>
<reference evidence="3 4" key="1">
    <citation type="journal article" date="2012" name="Int. J. Syst. Evol. Microbiol.">
        <title>Vibrio caribbeanicus sp. nov., isolated from the marine sponge Scleritoderma cyanea.</title>
        <authorList>
            <person name="Hoffmann M."/>
            <person name="Monday S.R."/>
            <person name="Allard M.W."/>
            <person name="Strain E.A."/>
            <person name="Whittaker P."/>
            <person name="Naum M."/>
            <person name="McCarthy P.J."/>
            <person name="Lopez J.V."/>
            <person name="Fischer M."/>
            <person name="Brown E.W."/>
        </authorList>
    </citation>
    <scope>NUCLEOTIDE SEQUENCE [LARGE SCALE GENOMIC DNA]</scope>
    <source>
        <strain evidence="4">DSMZ 21326</strain>
    </source>
</reference>
<dbReference type="eggNOG" id="COG0515">
    <property type="taxonomic scope" value="Bacteria"/>
</dbReference>
<feature type="domain" description="Lcl C-terminal" evidence="2">
    <location>
        <begin position="41"/>
        <end position="178"/>
    </location>
</feature>
<comment type="caution">
    <text evidence="3">The sequence shown here is derived from an EMBL/GenBank/DDBJ whole genome shotgun (WGS) entry which is preliminary data.</text>
</comment>
<name>E8M6X8_PHOS4</name>